<dbReference type="AlphaFoldDB" id="A0A1E3G1D1"/>
<comment type="caution">
    <text evidence="2">The sequence shown here is derived from an EMBL/GenBank/DDBJ whole genome shotgun (WGS) entry which is preliminary data.</text>
</comment>
<feature type="transmembrane region" description="Helical" evidence="1">
    <location>
        <begin position="21"/>
        <end position="39"/>
    </location>
</feature>
<proteinExistence type="predicted"/>
<organism evidence="2 3">
    <name type="scientific">Fervidobacterium thailandense</name>
    <dbReference type="NCBI Taxonomy" id="1008305"/>
    <lineage>
        <taxon>Bacteria</taxon>
        <taxon>Thermotogati</taxon>
        <taxon>Thermotogota</taxon>
        <taxon>Thermotogae</taxon>
        <taxon>Thermotogales</taxon>
        <taxon>Fervidobacteriaceae</taxon>
        <taxon>Fervidobacterium</taxon>
    </lineage>
</organism>
<keyword evidence="1" id="KW-0472">Membrane</keyword>
<keyword evidence="3" id="KW-1185">Reference proteome</keyword>
<accession>A0A1E3G1D1</accession>
<evidence type="ECO:0000256" key="1">
    <source>
        <dbReference type="SAM" id="Phobius"/>
    </source>
</evidence>
<dbReference type="PANTHER" id="PTHR34351">
    <property type="entry name" value="SLR1927 PROTEIN-RELATED"/>
    <property type="match status" value="1"/>
</dbReference>
<protein>
    <submittedName>
        <fullName evidence="2">Uncharacterized protein</fullName>
    </submittedName>
</protein>
<keyword evidence="1" id="KW-1133">Transmembrane helix</keyword>
<sequence>MGRASLNERVVDSVPEKIIWVRGKNFFFTVFVFTTFLNILVQSKYLWLAEAVLVYLIIDYVTKLRTLKNVNVQVKASARVFENEDFRITFVFESPKDLCLIFSPPSILRKEDIEVTLKAGVPVEVVLTSSLGTRGSKKLGHYVLKVPLPGNIVILNRVEEIDSDIKVLPNMEEAKVALERILEALPVLKSKHKFAEDVTYIKDVREYNNEPLNRIHWKQSARYGKLMVKEFEYAGTGKIHLLVDLNLPGGIYSRQAWMYIRKKYEEDAIRATTGLIHHFTSRHEHVQLYISHAGGFERLDSKDPAIYFDYLADASGTLENARDTSELIRELIDGVQPVDTVIIISMFLSKREIAEIIRLRKACGRVVVLLMPYGYRTSGTKKFKTYYEVPPEVRELYQDAKMLRNENILVEVWLENISLNEGLLSLSET</sequence>
<keyword evidence="1" id="KW-0812">Transmembrane</keyword>
<dbReference type="STRING" id="1008305.A4H02_07730"/>
<evidence type="ECO:0000313" key="3">
    <source>
        <dbReference type="Proteomes" id="UP000094570"/>
    </source>
</evidence>
<dbReference type="EMBL" id="LWAF01000012">
    <property type="protein sequence ID" value="ODN30059.1"/>
    <property type="molecule type" value="Genomic_DNA"/>
</dbReference>
<dbReference type="PANTHER" id="PTHR34351:SF1">
    <property type="entry name" value="SLR1927 PROTEIN"/>
    <property type="match status" value="1"/>
</dbReference>
<dbReference type="OrthoDB" id="9778037at2"/>
<dbReference type="RefSeq" id="WP_083996690.1">
    <property type="nucleotide sequence ID" value="NZ_CP140110.1"/>
</dbReference>
<gene>
    <name evidence="2" type="ORF">A4H02_07730</name>
</gene>
<name>A0A1E3G1D1_9BACT</name>
<evidence type="ECO:0000313" key="2">
    <source>
        <dbReference type="EMBL" id="ODN30059.1"/>
    </source>
</evidence>
<dbReference type="Proteomes" id="UP000094570">
    <property type="component" value="Unassembled WGS sequence"/>
</dbReference>
<reference evidence="3" key="1">
    <citation type="submission" date="2016-04" db="EMBL/GenBank/DDBJ databases">
        <title>The genome sequence project of a novel Fervidobacterium isolate from a hot spring in Thailand.</title>
        <authorList>
            <person name="Gonzalez J.M."/>
            <person name="Cuecas A."/>
            <person name="Kanoksilapatham W."/>
        </authorList>
    </citation>
    <scope>NUCLEOTIDE SEQUENCE [LARGE SCALE GENOMIC DNA]</scope>
    <source>
        <strain evidence="3">FC2004</strain>
    </source>
</reference>